<comment type="caution">
    <text evidence="2">The sequence shown here is derived from an EMBL/GenBank/DDBJ whole genome shotgun (WGS) entry which is preliminary data.</text>
</comment>
<reference evidence="2" key="1">
    <citation type="submission" date="2020-08" db="EMBL/GenBank/DDBJ databases">
        <title>Lewinella bacteria from marine environments.</title>
        <authorList>
            <person name="Zhong Y."/>
        </authorList>
    </citation>
    <scope>NUCLEOTIDE SEQUENCE</scope>
    <source>
        <strain evidence="2">KCTC 42187</strain>
    </source>
</reference>
<dbReference type="RefSeq" id="WP_187468279.1">
    <property type="nucleotide sequence ID" value="NZ_JACSIT010000152.1"/>
</dbReference>
<dbReference type="EMBL" id="JACSIT010000152">
    <property type="protein sequence ID" value="MBC6996266.1"/>
    <property type="molecule type" value="Genomic_DNA"/>
</dbReference>
<dbReference type="Proteomes" id="UP000650081">
    <property type="component" value="Unassembled WGS sequence"/>
</dbReference>
<accession>A0A923TA80</accession>
<protein>
    <recommendedName>
        <fullName evidence="4">DUF4199 domain-containing protein</fullName>
    </recommendedName>
</protein>
<feature type="transmembrane region" description="Helical" evidence="1">
    <location>
        <begin position="112"/>
        <end position="135"/>
    </location>
</feature>
<feature type="transmembrane region" description="Helical" evidence="1">
    <location>
        <begin position="71"/>
        <end position="92"/>
    </location>
</feature>
<name>A0A923TA80_9BACT</name>
<evidence type="ECO:0000313" key="3">
    <source>
        <dbReference type="Proteomes" id="UP000650081"/>
    </source>
</evidence>
<evidence type="ECO:0000313" key="2">
    <source>
        <dbReference type="EMBL" id="MBC6996266.1"/>
    </source>
</evidence>
<feature type="transmembrane region" description="Helical" evidence="1">
    <location>
        <begin position="35"/>
        <end position="50"/>
    </location>
</feature>
<keyword evidence="1" id="KW-0812">Transmembrane</keyword>
<keyword evidence="1" id="KW-1133">Transmembrane helix</keyword>
<keyword evidence="3" id="KW-1185">Reference proteome</keyword>
<evidence type="ECO:0008006" key="4">
    <source>
        <dbReference type="Google" id="ProtNLM"/>
    </source>
</evidence>
<keyword evidence="1" id="KW-0472">Membrane</keyword>
<proteinExistence type="predicted"/>
<sequence>MKTIAIRYGLLFFACLLLIFGISHLAGFSERYDFRLLNSVAHIIILYFAINRLRVTQPETAQNYVSGVAQGMYAGGIGTLLFAVFITIFMLFNPGFLVSIQEATGFGEALTPIMAGFVVFLEGIAVSLIASYLITRFVDMRMEDKSRGADYASRGTEQ</sequence>
<organism evidence="2 3">
    <name type="scientific">Neolewinella lacunae</name>
    <dbReference type="NCBI Taxonomy" id="1517758"/>
    <lineage>
        <taxon>Bacteria</taxon>
        <taxon>Pseudomonadati</taxon>
        <taxon>Bacteroidota</taxon>
        <taxon>Saprospiria</taxon>
        <taxon>Saprospirales</taxon>
        <taxon>Lewinellaceae</taxon>
        <taxon>Neolewinella</taxon>
    </lineage>
</organism>
<dbReference type="AlphaFoldDB" id="A0A923TA80"/>
<evidence type="ECO:0000256" key="1">
    <source>
        <dbReference type="SAM" id="Phobius"/>
    </source>
</evidence>
<gene>
    <name evidence="2" type="ORF">H9S92_18995</name>
</gene>